<name>A0AAV9JNS6_9PEZI</name>
<comment type="caution">
    <text evidence="2">The sequence shown here is derived from an EMBL/GenBank/DDBJ whole genome shotgun (WGS) entry which is preliminary data.</text>
</comment>
<keyword evidence="3" id="KW-1185">Reference proteome</keyword>
<feature type="region of interest" description="Disordered" evidence="1">
    <location>
        <begin position="395"/>
        <end position="418"/>
    </location>
</feature>
<evidence type="ECO:0000313" key="3">
    <source>
        <dbReference type="Proteomes" id="UP001324427"/>
    </source>
</evidence>
<feature type="compositionally biased region" description="Polar residues" evidence="1">
    <location>
        <begin position="407"/>
        <end position="418"/>
    </location>
</feature>
<organism evidence="2 3">
    <name type="scientific">Oleoguttula mirabilis</name>
    <dbReference type="NCBI Taxonomy" id="1507867"/>
    <lineage>
        <taxon>Eukaryota</taxon>
        <taxon>Fungi</taxon>
        <taxon>Dikarya</taxon>
        <taxon>Ascomycota</taxon>
        <taxon>Pezizomycotina</taxon>
        <taxon>Dothideomycetes</taxon>
        <taxon>Dothideomycetidae</taxon>
        <taxon>Mycosphaerellales</taxon>
        <taxon>Teratosphaeriaceae</taxon>
        <taxon>Oleoguttula</taxon>
    </lineage>
</organism>
<gene>
    <name evidence="2" type="ORF">LTR36_001886</name>
</gene>
<sequence>MLQRTLGRSLPIPSTPPPVLQCTICTCRCGTVLRSNGPRTEQRRTKGGLSARRAPTTLRQAQRMEPLPLSPAQVRLRDEAAERDKSKHYRSIQQLYADGQVSMTPDAGVEFLNEFATLTAGVKGKNVVDVAKFKGLVKEYELGARDLWALAFMLLRWVEEDRALGKKLLFTLSAAGHEEATMRILNHALLGNKTQPNLLRSSEVLYARGHLREIARKGENYRAMVLEGKIAYELGDDDYAIQMWEQAMDASVAVSEEEASLKAQGTTKTTELRALHRRTERDLSELSSPWIELTMIHYERYARHWQRNGFALALAEREKARKANEIGCGQDDPTSHYHAAEFFKDYNNDGSVKHTSSWLYHMTKAAATSHVKAAHGLAEFYASSGWKYIEDEPPDHVKPTPFDSYPAPSSTTGSESNNLSSWRSLLGLDVSAPVQLDPKESMFNTAAFPSTPIARWKLAIRWLEPAIAYMYAPSYLLTAKMLLEKDLWGQAHAPGAALKLSPDRYTFASKEDYEANRPIERPAEPVRPDEPNPAYSPSEAQDWLRNIFYAAEACKRRQEYLRHAQAVIRKEHITSGEAEDFADHLPEDVSVHVRKWLQFPYVREMWEGDIDGLLKEAKEICEREGWDMYNEVGGLMYRHGLGQQRGGDTPPVTLASAMARSGR</sequence>
<dbReference type="AlphaFoldDB" id="A0AAV9JNS6"/>
<feature type="region of interest" description="Disordered" evidence="1">
    <location>
        <begin position="516"/>
        <end position="538"/>
    </location>
</feature>
<proteinExistence type="predicted"/>
<protein>
    <submittedName>
        <fullName evidence="2">Uncharacterized protein</fullName>
    </submittedName>
</protein>
<evidence type="ECO:0000313" key="2">
    <source>
        <dbReference type="EMBL" id="KAK4546668.1"/>
    </source>
</evidence>
<dbReference type="EMBL" id="JAVFHQ010000014">
    <property type="protein sequence ID" value="KAK4546668.1"/>
    <property type="molecule type" value="Genomic_DNA"/>
</dbReference>
<evidence type="ECO:0000256" key="1">
    <source>
        <dbReference type="SAM" id="MobiDB-lite"/>
    </source>
</evidence>
<reference evidence="2 3" key="1">
    <citation type="submission" date="2021-11" db="EMBL/GenBank/DDBJ databases">
        <title>Black yeast isolated from Biological Soil Crust.</title>
        <authorList>
            <person name="Kurbessoian T."/>
        </authorList>
    </citation>
    <scope>NUCLEOTIDE SEQUENCE [LARGE SCALE GENOMIC DNA]</scope>
    <source>
        <strain evidence="2 3">CCFEE 5522</strain>
    </source>
</reference>
<dbReference type="Proteomes" id="UP001324427">
    <property type="component" value="Unassembled WGS sequence"/>
</dbReference>
<feature type="compositionally biased region" description="Basic and acidic residues" evidence="1">
    <location>
        <begin position="516"/>
        <end position="530"/>
    </location>
</feature>
<accession>A0AAV9JNS6</accession>